<evidence type="ECO:0000313" key="2">
    <source>
        <dbReference type="Proteomes" id="UP000632774"/>
    </source>
</evidence>
<keyword evidence="2" id="KW-1185">Reference proteome</keyword>
<gene>
    <name evidence="1" type="ORF">IRJ18_17780</name>
</gene>
<accession>A0ABR9XLW5</accession>
<reference evidence="1 2" key="1">
    <citation type="submission" date="2020-10" db="EMBL/GenBank/DDBJ databases">
        <title>Mucilaginibacter mali sp. nov., isolated from rhizosphere soil of apple orchard.</title>
        <authorList>
            <person name="Lee J.-S."/>
            <person name="Kim H.S."/>
            <person name="Kim J.-S."/>
        </authorList>
    </citation>
    <scope>NUCLEOTIDE SEQUENCE [LARGE SCALE GENOMIC DNA]</scope>
    <source>
        <strain evidence="1 2">KCTC 23157</strain>
    </source>
</reference>
<name>A0ABR9XLW5_9SPHI</name>
<evidence type="ECO:0000313" key="1">
    <source>
        <dbReference type="EMBL" id="MBE9668225.1"/>
    </source>
</evidence>
<proteinExistence type="predicted"/>
<comment type="caution">
    <text evidence="1">The sequence shown here is derived from an EMBL/GenBank/DDBJ whole genome shotgun (WGS) entry which is preliminary data.</text>
</comment>
<dbReference type="InterPro" id="IPR027417">
    <property type="entry name" value="P-loop_NTPase"/>
</dbReference>
<dbReference type="Proteomes" id="UP000632774">
    <property type="component" value="Unassembled WGS sequence"/>
</dbReference>
<dbReference type="Gene3D" id="3.40.50.300">
    <property type="entry name" value="P-loop containing nucleotide triphosphate hydrolases"/>
    <property type="match status" value="1"/>
</dbReference>
<dbReference type="RefSeq" id="WP_194107641.1">
    <property type="nucleotide sequence ID" value="NZ_JADFFM010000002.1"/>
</dbReference>
<evidence type="ECO:0008006" key="3">
    <source>
        <dbReference type="Google" id="ProtNLM"/>
    </source>
</evidence>
<organism evidence="1 2">
    <name type="scientific">Mucilaginibacter boryungensis</name>
    <dbReference type="NCBI Taxonomy" id="768480"/>
    <lineage>
        <taxon>Bacteria</taxon>
        <taxon>Pseudomonadati</taxon>
        <taxon>Bacteroidota</taxon>
        <taxon>Sphingobacteriia</taxon>
        <taxon>Sphingobacteriales</taxon>
        <taxon>Sphingobacteriaceae</taxon>
        <taxon>Mucilaginibacter</taxon>
    </lineage>
</organism>
<protein>
    <recommendedName>
        <fullName evidence="3">SIR2-like protein</fullName>
    </recommendedName>
</protein>
<sequence>MVVLFTGMSGVDCNSVLTRFINENRKYRYPNKKPILLKLEDEIVNVYFEHNPHQPKNNLAWVQLILQQPYSLLKKYWIEACNRIITKIELIKKESPDSLIFINLHACYFHVKTQEYISLIDIDLLKSLNPEKVITLIDDIYEIYHRLTKKGGLYTLMQKVTKTEVIFRHIRLLDWRAKETMMSRFLAEQIKNCSHIVLATKHSFDTLTSLINGTFLTAYLSHPISEVRRLEALGEYDRALNIKKEIAEISEYLSIGFTTFLPTTIDEYRISSKESDSNGQKTLNYISALNVRWEKDKYKDPQHILYQPCDFPNDSQLWTQDISEFDLEDLSQLFSILASIISVQVTTRDYTLVEQSEVLIIYRPLFNGNLAGGVQKEYNYFKHIQAARQKEIICFIYCPQEDIDKFYINEFNARIRYYLSLPNNGLKLKNGVKNFIELSEEECGKLLNIELNKNLILEFFTEVMDKHGMFIDISTVIRPLNDTEIQIQEQFLENFVTGLLKNYEKLDEYKRISTYFEPKTLTPDQLYDNIVKTVTNIAHGK</sequence>
<dbReference type="EMBL" id="JADFFM010000002">
    <property type="protein sequence ID" value="MBE9668225.1"/>
    <property type="molecule type" value="Genomic_DNA"/>
</dbReference>